<dbReference type="GeneID" id="19155546"/>
<dbReference type="CDD" id="cd12148">
    <property type="entry name" value="fungal_TF_MHR"/>
    <property type="match status" value="1"/>
</dbReference>
<evidence type="ECO:0000256" key="7">
    <source>
        <dbReference type="SAM" id="MobiDB-lite"/>
    </source>
</evidence>
<dbReference type="PANTHER" id="PTHR31313">
    <property type="entry name" value="TY1 ENHANCER ACTIVATOR"/>
    <property type="match status" value="1"/>
</dbReference>
<dbReference type="InterPro" id="IPR051615">
    <property type="entry name" value="Transcr_Regulatory_Elem"/>
</dbReference>
<evidence type="ECO:0000256" key="1">
    <source>
        <dbReference type="ARBA" id="ARBA00022723"/>
    </source>
</evidence>
<dbReference type="eggNOG" id="ENOG502QTSE">
    <property type="taxonomic scope" value="Eukaryota"/>
</dbReference>
<keyword evidence="3" id="KW-0805">Transcription regulation</keyword>
<organism evidence="9 10">
    <name type="scientific">Capronia coronata CBS 617.96</name>
    <dbReference type="NCBI Taxonomy" id="1182541"/>
    <lineage>
        <taxon>Eukaryota</taxon>
        <taxon>Fungi</taxon>
        <taxon>Dikarya</taxon>
        <taxon>Ascomycota</taxon>
        <taxon>Pezizomycotina</taxon>
        <taxon>Eurotiomycetes</taxon>
        <taxon>Chaetothyriomycetidae</taxon>
        <taxon>Chaetothyriales</taxon>
        <taxon>Herpotrichiellaceae</taxon>
        <taxon>Capronia</taxon>
    </lineage>
</organism>
<dbReference type="OrthoDB" id="2154091at2759"/>
<dbReference type="PANTHER" id="PTHR31313:SF81">
    <property type="entry name" value="TY1 ENHANCER ACTIVATOR"/>
    <property type="match status" value="1"/>
</dbReference>
<keyword evidence="10" id="KW-1185">Reference proteome</keyword>
<comment type="caution">
    <text evidence="9">The sequence shown here is derived from an EMBL/GenBank/DDBJ whole genome shotgun (WGS) entry which is preliminary data.</text>
</comment>
<dbReference type="HOGENOM" id="CLU_015811_3_0_1"/>
<dbReference type="SMART" id="SM00906">
    <property type="entry name" value="Fungal_trans"/>
    <property type="match status" value="1"/>
</dbReference>
<protein>
    <recommendedName>
        <fullName evidence="8">Xylanolytic transcriptional activator regulatory domain-containing protein</fullName>
    </recommendedName>
</protein>
<evidence type="ECO:0000256" key="3">
    <source>
        <dbReference type="ARBA" id="ARBA00023015"/>
    </source>
</evidence>
<sequence>MAGQPCIFRQVDKKRTPIPQEHARAMEDRIAWLESTLKALKVAPPEMKEIMLQSLTFEDHLSLPRIDALQDPIGGSEWRSGRAFLQPTTQGAQKFQSSLISLCSRSEAALSLTTQIDRTAGSLVFHGPTSMYQGALSSEQSETGQRASPMPRAFELNHPFDLNEGVVRETLSLFFRWQYPHFMFIYREAFLREHLQHVPDERYWSLPLLYAVCALGATMSPDKDVKAQSNVLYMHAEDILMNHRLDRPHITTIQAFLCLSFHNIGRGNHSKGWLYSGLAFRMGQDIGFQYDPKYWISSDLSIASDEDIEIRRRIFWGCFMSDKIISLFLGRPTFLHEGDADVEPTEPLSDPPELYVWLVHHNMINSDTEPRSSPKFVATFKNLVQLSKIVQYMLSRIFSLAKLRVEPDDFARLATLDELNLTLCHWSASLPDELRWNRWKPANTILEPHVGTLHILFHSVRICMNRNFIKLTRDGPWEDSPWAICTSSSENIVALLRHYRKDHSLRYSPLLFVYGAVVSASFLLLVRDAVPHGQSEPQRSALSFLLLALSEQSVTWELAGEAERKLRSSLNQHRKSHNAAPRSASQREARTPCSDAEPTPVQTQYGDLTDSDARTWSELSGGNGQTFSTAEDEMIRIFGEPLNTALR</sequence>
<dbReference type="EMBL" id="AMWN01000001">
    <property type="protein sequence ID" value="EXJ95518.1"/>
    <property type="molecule type" value="Genomic_DNA"/>
</dbReference>
<evidence type="ECO:0000259" key="8">
    <source>
        <dbReference type="SMART" id="SM00906"/>
    </source>
</evidence>
<dbReference type="InterPro" id="IPR007219">
    <property type="entry name" value="XnlR_reg_dom"/>
</dbReference>
<dbReference type="Pfam" id="PF04082">
    <property type="entry name" value="Fungal_trans"/>
    <property type="match status" value="1"/>
</dbReference>
<dbReference type="Proteomes" id="UP000019484">
    <property type="component" value="Unassembled WGS sequence"/>
</dbReference>
<keyword evidence="2" id="KW-0862">Zinc</keyword>
<name>W9YSK7_9EURO</name>
<dbReference type="GO" id="GO:0006351">
    <property type="term" value="P:DNA-templated transcription"/>
    <property type="evidence" value="ECO:0007669"/>
    <property type="project" value="InterPro"/>
</dbReference>
<evidence type="ECO:0000256" key="2">
    <source>
        <dbReference type="ARBA" id="ARBA00022833"/>
    </source>
</evidence>
<feature type="domain" description="Xylanolytic transcriptional activator regulatory" evidence="8">
    <location>
        <begin position="272"/>
        <end position="351"/>
    </location>
</feature>
<keyword evidence="1" id="KW-0479">Metal-binding</keyword>
<dbReference type="STRING" id="1182541.W9YSK7"/>
<keyword evidence="5" id="KW-0804">Transcription</keyword>
<accession>W9YSK7</accession>
<keyword evidence="6" id="KW-0539">Nucleus</keyword>
<evidence type="ECO:0000256" key="4">
    <source>
        <dbReference type="ARBA" id="ARBA00023125"/>
    </source>
</evidence>
<gene>
    <name evidence="9" type="ORF">A1O1_00640</name>
</gene>
<dbReference type="GO" id="GO:0008270">
    <property type="term" value="F:zinc ion binding"/>
    <property type="evidence" value="ECO:0007669"/>
    <property type="project" value="InterPro"/>
</dbReference>
<evidence type="ECO:0000256" key="5">
    <source>
        <dbReference type="ARBA" id="ARBA00023163"/>
    </source>
</evidence>
<dbReference type="GO" id="GO:0003677">
    <property type="term" value="F:DNA binding"/>
    <property type="evidence" value="ECO:0007669"/>
    <property type="project" value="UniProtKB-KW"/>
</dbReference>
<evidence type="ECO:0000313" key="9">
    <source>
        <dbReference type="EMBL" id="EXJ95518.1"/>
    </source>
</evidence>
<reference evidence="9 10" key="1">
    <citation type="submission" date="2013-03" db="EMBL/GenBank/DDBJ databases">
        <title>The Genome Sequence of Capronia coronata CBS 617.96.</title>
        <authorList>
            <consortium name="The Broad Institute Genomics Platform"/>
            <person name="Cuomo C."/>
            <person name="de Hoog S."/>
            <person name="Gorbushina A."/>
            <person name="Walker B."/>
            <person name="Young S.K."/>
            <person name="Zeng Q."/>
            <person name="Gargeya S."/>
            <person name="Fitzgerald M."/>
            <person name="Haas B."/>
            <person name="Abouelleil A."/>
            <person name="Allen A.W."/>
            <person name="Alvarado L."/>
            <person name="Arachchi H.M."/>
            <person name="Berlin A.M."/>
            <person name="Chapman S.B."/>
            <person name="Gainer-Dewar J."/>
            <person name="Goldberg J."/>
            <person name="Griggs A."/>
            <person name="Gujja S."/>
            <person name="Hansen M."/>
            <person name="Howarth C."/>
            <person name="Imamovic A."/>
            <person name="Ireland A."/>
            <person name="Larimer J."/>
            <person name="McCowan C."/>
            <person name="Murphy C."/>
            <person name="Pearson M."/>
            <person name="Poon T.W."/>
            <person name="Priest M."/>
            <person name="Roberts A."/>
            <person name="Saif S."/>
            <person name="Shea T."/>
            <person name="Sisk P."/>
            <person name="Sykes S."/>
            <person name="Wortman J."/>
            <person name="Nusbaum C."/>
            <person name="Birren B."/>
        </authorList>
    </citation>
    <scope>NUCLEOTIDE SEQUENCE [LARGE SCALE GENOMIC DNA]</scope>
    <source>
        <strain evidence="9 10">CBS 617.96</strain>
    </source>
</reference>
<keyword evidence="4" id="KW-0238">DNA-binding</keyword>
<dbReference type="RefSeq" id="XP_007719747.1">
    <property type="nucleotide sequence ID" value="XM_007721557.1"/>
</dbReference>
<evidence type="ECO:0000313" key="10">
    <source>
        <dbReference type="Proteomes" id="UP000019484"/>
    </source>
</evidence>
<dbReference type="AlphaFoldDB" id="W9YSK7"/>
<evidence type="ECO:0000256" key="6">
    <source>
        <dbReference type="ARBA" id="ARBA00023242"/>
    </source>
</evidence>
<proteinExistence type="predicted"/>
<feature type="region of interest" description="Disordered" evidence="7">
    <location>
        <begin position="567"/>
        <end position="607"/>
    </location>
</feature>